<keyword evidence="1" id="KW-0812">Transmembrane</keyword>
<keyword evidence="3" id="KW-1185">Reference proteome</keyword>
<feature type="transmembrane region" description="Helical" evidence="1">
    <location>
        <begin position="93"/>
        <end position="122"/>
    </location>
</feature>
<sequence length="245" mass="26656">MDSGIYTGKTSPQVYARIGGALYLVIIATGIFGELFVRGKLVVSGDATATAHNIMASQLLWRSGIAVDLITHICDVPLMLIFYVLLRPVNKHLALLALLFTSIQTAVLVAFDLSLLVALFLLGSADYLKAFQPQQLHALAYVFIKSYSNGFGIGLIFFGFACLVLGYLIFRSGYLPRFIGVLMQIAGLCYLTNSFALLLAPAVANLLFPAILLPSFIGELAFCLWLLVKGVNLPKWETHVSPEHG</sequence>
<dbReference type="KEGG" id="hyj:FHG12_15810"/>
<keyword evidence="1" id="KW-0472">Membrane</keyword>
<feature type="transmembrane region" description="Helical" evidence="1">
    <location>
        <begin position="21"/>
        <end position="39"/>
    </location>
</feature>
<dbReference type="Pfam" id="PF14329">
    <property type="entry name" value="DUF4386"/>
    <property type="match status" value="1"/>
</dbReference>
<protein>
    <submittedName>
        <fullName evidence="2">DUF4386 domain-containing protein</fullName>
    </submittedName>
</protein>
<dbReference type="RefSeq" id="WP_139516648.1">
    <property type="nucleotide sequence ID" value="NZ_CP040896.1"/>
</dbReference>
<accession>A0A5B8A253</accession>
<dbReference type="EMBL" id="CP040896">
    <property type="protein sequence ID" value="QDA61474.1"/>
    <property type="molecule type" value="Genomic_DNA"/>
</dbReference>
<feature type="transmembrane region" description="Helical" evidence="1">
    <location>
        <begin position="59"/>
        <end position="86"/>
    </location>
</feature>
<feature type="transmembrane region" description="Helical" evidence="1">
    <location>
        <begin position="151"/>
        <end position="170"/>
    </location>
</feature>
<evidence type="ECO:0000256" key="1">
    <source>
        <dbReference type="SAM" id="Phobius"/>
    </source>
</evidence>
<evidence type="ECO:0000313" key="2">
    <source>
        <dbReference type="EMBL" id="QDA61474.1"/>
    </source>
</evidence>
<reference evidence="2 3" key="1">
    <citation type="submission" date="2019-06" db="EMBL/GenBank/DDBJ databases">
        <authorList>
            <person name="Srinivasan S."/>
        </authorList>
    </citation>
    <scope>NUCLEOTIDE SEQUENCE [LARGE SCALE GENOMIC DNA]</scope>
    <source>
        <strain evidence="2 3">17J68-5</strain>
    </source>
</reference>
<dbReference type="InterPro" id="IPR025495">
    <property type="entry name" value="DUF4386"/>
</dbReference>
<dbReference type="OrthoDB" id="1160166at2"/>
<dbReference type="Proteomes" id="UP000305398">
    <property type="component" value="Chromosome"/>
</dbReference>
<organism evidence="2 3">
    <name type="scientific">Hymenobacter jejuensis</name>
    <dbReference type="NCBI Taxonomy" id="2502781"/>
    <lineage>
        <taxon>Bacteria</taxon>
        <taxon>Pseudomonadati</taxon>
        <taxon>Bacteroidota</taxon>
        <taxon>Cytophagia</taxon>
        <taxon>Cytophagales</taxon>
        <taxon>Hymenobacteraceae</taxon>
        <taxon>Hymenobacter</taxon>
    </lineage>
</organism>
<feature type="transmembrane region" description="Helical" evidence="1">
    <location>
        <begin position="177"/>
        <end position="200"/>
    </location>
</feature>
<gene>
    <name evidence="2" type="ORF">FHG12_15810</name>
</gene>
<keyword evidence="1" id="KW-1133">Transmembrane helix</keyword>
<feature type="transmembrane region" description="Helical" evidence="1">
    <location>
        <begin position="206"/>
        <end position="228"/>
    </location>
</feature>
<name>A0A5B8A253_9BACT</name>
<evidence type="ECO:0000313" key="3">
    <source>
        <dbReference type="Proteomes" id="UP000305398"/>
    </source>
</evidence>
<dbReference type="AlphaFoldDB" id="A0A5B8A253"/>
<proteinExistence type="predicted"/>